<dbReference type="PANTHER" id="PTHR11599">
    <property type="entry name" value="PROTEASOME SUBUNIT ALPHA/BETA"/>
    <property type="match status" value="1"/>
</dbReference>
<comment type="subcellular location">
    <subcellularLocation>
        <location evidence="7">Cytoplasm</location>
    </subcellularLocation>
    <subcellularLocation>
        <location evidence="7">Nucleus</location>
    </subcellularLocation>
</comment>
<comment type="function">
    <text evidence="1">The proteasome is a multicatalytic proteinase complex which is characterized by its ability to cleave peptides with Arg, Phe, Tyr, Leu, and Glu adjacent to the leaving group at neutral or slightly basic pH. The proteasome has an ATP-dependent proteolytic activity.</text>
</comment>
<evidence type="ECO:0000256" key="4">
    <source>
        <dbReference type="ARBA" id="ARBA00023242"/>
    </source>
</evidence>
<dbReference type="EMBL" id="LSSN01003212">
    <property type="protein sequence ID" value="OMJ14089.1"/>
    <property type="molecule type" value="Genomic_DNA"/>
</dbReference>
<evidence type="ECO:0000256" key="1">
    <source>
        <dbReference type="ARBA" id="ARBA00002000"/>
    </source>
</evidence>
<dbReference type="STRING" id="133412.A0A1R1XHH4"/>
<dbReference type="OrthoDB" id="431557at2759"/>
<dbReference type="CDD" id="cd03754">
    <property type="entry name" value="proteasome_alpha_type_6"/>
    <property type="match status" value="1"/>
</dbReference>
<evidence type="ECO:0000256" key="7">
    <source>
        <dbReference type="RuleBase" id="RU000551"/>
    </source>
</evidence>
<dbReference type="AlphaFoldDB" id="A0A1R1XHH4"/>
<dbReference type="PROSITE" id="PS51475">
    <property type="entry name" value="PROTEASOME_ALPHA_2"/>
    <property type="match status" value="1"/>
</dbReference>
<feature type="domain" description="Proteasome alpha-type subunits" evidence="8">
    <location>
        <begin position="10"/>
        <end position="32"/>
    </location>
</feature>
<reference evidence="9 10" key="1">
    <citation type="submission" date="2017-01" db="EMBL/GenBank/DDBJ databases">
        <authorList>
            <person name="Mah S.A."/>
            <person name="Swanson W.J."/>
            <person name="Moy G.W."/>
            <person name="Vacquier V.D."/>
        </authorList>
    </citation>
    <scope>NUCLEOTIDE SEQUENCE [LARGE SCALE GENOMIC DNA]</scope>
    <source>
        <strain evidence="9 10">GSMNP</strain>
    </source>
</reference>
<protein>
    <recommendedName>
        <fullName evidence="7">Proteasome subunit alpha type</fullName>
    </recommendedName>
</protein>
<dbReference type="GO" id="GO:0005634">
    <property type="term" value="C:nucleus"/>
    <property type="evidence" value="ECO:0007669"/>
    <property type="project" value="UniProtKB-SubCell"/>
</dbReference>
<evidence type="ECO:0000256" key="2">
    <source>
        <dbReference type="ARBA" id="ARBA00022490"/>
    </source>
</evidence>
<dbReference type="Gene3D" id="3.60.20.10">
    <property type="entry name" value="Glutamine Phosphoribosylpyrophosphate, subunit 1, domain 1"/>
    <property type="match status" value="1"/>
</dbReference>
<dbReference type="InterPro" id="IPR029055">
    <property type="entry name" value="Ntn_hydrolases_N"/>
</dbReference>
<name>A0A1R1XHH4_9FUNG</name>
<dbReference type="FunFam" id="3.60.20.10:FF:000055">
    <property type="entry name" value="Proteasome subunit alpha type"/>
    <property type="match status" value="1"/>
</dbReference>
<gene>
    <name evidence="9" type="ORF">AYI70_g8105</name>
</gene>
<evidence type="ECO:0000313" key="10">
    <source>
        <dbReference type="Proteomes" id="UP000187283"/>
    </source>
</evidence>
<evidence type="ECO:0000256" key="5">
    <source>
        <dbReference type="ARBA" id="ARBA00026071"/>
    </source>
</evidence>
<comment type="similarity">
    <text evidence="6 7">Belongs to the peptidase T1A family.</text>
</comment>
<accession>A0A1R1XHH4</accession>
<dbReference type="SMART" id="SM00948">
    <property type="entry name" value="Proteasome_A_N"/>
    <property type="match status" value="1"/>
</dbReference>
<sequence>MASRASNAGYDRHITVFSPEGRLYQVEYAFKAISRDGLTSVGVRGDDCVVVAIQKKVPVCIPFSNQIFIDKLLDPSTITHVFEITPTIGCVATADARAQIAKCRSEAADFRYKYGYEISVDLLAKRMANINQVYTQKAFMRPYGVSLMFIGIDEEKGPQLFKADPAGYFVGYKAVAAGAKQQEAMNYLEKKMKSTTELNKGQTIEMVIDCLSSVLATNLKSTEVEIAIVETGNPKFHILSTQEIDDLLM</sequence>
<evidence type="ECO:0000256" key="6">
    <source>
        <dbReference type="PROSITE-ProRule" id="PRU00808"/>
    </source>
</evidence>
<proteinExistence type="inferred from homology"/>
<keyword evidence="3 6" id="KW-0647">Proteasome</keyword>
<dbReference type="GO" id="GO:0019773">
    <property type="term" value="C:proteasome core complex, alpha-subunit complex"/>
    <property type="evidence" value="ECO:0007669"/>
    <property type="project" value="UniProtKB-UniRule"/>
</dbReference>
<comment type="subunit">
    <text evidence="5">The 26S proteasome consists of a 20S proteasome core and two 19S regulatory subunits. The 20S proteasome core is composed of 28 subunits that are arranged in four stacked rings, resulting in a barrel-shaped structure. The two end rings are each formed by seven alpha subunits, and the two central rings are each formed by seven beta subunits. The catalytic chamber with the active sites is on the inside of the barrel.</text>
</comment>
<dbReference type="InterPro" id="IPR000426">
    <property type="entry name" value="Proteasome_asu_N"/>
</dbReference>
<evidence type="ECO:0000313" key="9">
    <source>
        <dbReference type="EMBL" id="OMJ14089.1"/>
    </source>
</evidence>
<dbReference type="GO" id="GO:0005737">
    <property type="term" value="C:cytoplasm"/>
    <property type="evidence" value="ECO:0007669"/>
    <property type="project" value="UniProtKB-SubCell"/>
</dbReference>
<dbReference type="InterPro" id="IPR001353">
    <property type="entry name" value="Proteasome_sua/b"/>
</dbReference>
<dbReference type="InterPro" id="IPR023332">
    <property type="entry name" value="Proteasome_alpha-type"/>
</dbReference>
<keyword evidence="10" id="KW-1185">Reference proteome</keyword>
<dbReference type="GO" id="GO:0006511">
    <property type="term" value="P:ubiquitin-dependent protein catabolic process"/>
    <property type="evidence" value="ECO:0007669"/>
    <property type="project" value="InterPro"/>
</dbReference>
<dbReference type="InterPro" id="IPR050115">
    <property type="entry name" value="Proteasome_alpha"/>
</dbReference>
<dbReference type="SUPFAM" id="SSF56235">
    <property type="entry name" value="N-terminal nucleophile aminohydrolases (Ntn hydrolases)"/>
    <property type="match status" value="1"/>
</dbReference>
<dbReference type="Pfam" id="PF00227">
    <property type="entry name" value="Proteasome"/>
    <property type="match status" value="1"/>
</dbReference>
<dbReference type="PROSITE" id="PS00388">
    <property type="entry name" value="PROTEASOME_ALPHA_1"/>
    <property type="match status" value="1"/>
</dbReference>
<dbReference type="Proteomes" id="UP000187283">
    <property type="component" value="Unassembled WGS sequence"/>
</dbReference>
<keyword evidence="2 7" id="KW-0963">Cytoplasm</keyword>
<evidence type="ECO:0000259" key="8">
    <source>
        <dbReference type="PROSITE" id="PS00388"/>
    </source>
</evidence>
<evidence type="ECO:0000256" key="3">
    <source>
        <dbReference type="ARBA" id="ARBA00022942"/>
    </source>
</evidence>
<keyword evidence="4 7" id="KW-0539">Nucleus</keyword>
<organism evidence="9 10">
    <name type="scientific">Smittium culicis</name>
    <dbReference type="NCBI Taxonomy" id="133412"/>
    <lineage>
        <taxon>Eukaryota</taxon>
        <taxon>Fungi</taxon>
        <taxon>Fungi incertae sedis</taxon>
        <taxon>Zoopagomycota</taxon>
        <taxon>Kickxellomycotina</taxon>
        <taxon>Harpellomycetes</taxon>
        <taxon>Harpellales</taxon>
        <taxon>Legeriomycetaceae</taxon>
        <taxon>Smittium</taxon>
    </lineage>
</organism>
<dbReference type="Pfam" id="PF10584">
    <property type="entry name" value="Proteasome_A_N"/>
    <property type="match status" value="1"/>
</dbReference>
<comment type="caution">
    <text evidence="9">The sequence shown here is derived from an EMBL/GenBank/DDBJ whole genome shotgun (WGS) entry which is preliminary data.</text>
</comment>
<dbReference type="InterPro" id="IPR034642">
    <property type="entry name" value="Proteasome_subunit_alpha6"/>
</dbReference>